<dbReference type="EMBL" id="AVOT02047012">
    <property type="protein sequence ID" value="MBW0542286.1"/>
    <property type="molecule type" value="Genomic_DNA"/>
</dbReference>
<organism evidence="2 3">
    <name type="scientific">Austropuccinia psidii MF-1</name>
    <dbReference type="NCBI Taxonomy" id="1389203"/>
    <lineage>
        <taxon>Eukaryota</taxon>
        <taxon>Fungi</taxon>
        <taxon>Dikarya</taxon>
        <taxon>Basidiomycota</taxon>
        <taxon>Pucciniomycotina</taxon>
        <taxon>Pucciniomycetes</taxon>
        <taxon>Pucciniales</taxon>
        <taxon>Sphaerophragmiaceae</taxon>
        <taxon>Austropuccinia</taxon>
    </lineage>
</organism>
<keyword evidence="3" id="KW-1185">Reference proteome</keyword>
<name>A0A9Q3FRR7_9BASI</name>
<evidence type="ECO:0000313" key="3">
    <source>
        <dbReference type="Proteomes" id="UP000765509"/>
    </source>
</evidence>
<reference evidence="2" key="1">
    <citation type="submission" date="2021-03" db="EMBL/GenBank/DDBJ databases">
        <title>Draft genome sequence of rust myrtle Austropuccinia psidii MF-1, a brazilian biotype.</title>
        <authorList>
            <person name="Quecine M.C."/>
            <person name="Pachon D.M.R."/>
            <person name="Bonatelli M.L."/>
            <person name="Correr F.H."/>
            <person name="Franceschini L.M."/>
            <person name="Leite T.F."/>
            <person name="Margarido G.R.A."/>
            <person name="Almeida C.A."/>
            <person name="Ferrarezi J.A."/>
            <person name="Labate C.A."/>
        </authorList>
    </citation>
    <scope>NUCLEOTIDE SEQUENCE</scope>
    <source>
        <strain evidence="2">MF-1</strain>
    </source>
</reference>
<proteinExistence type="predicted"/>
<evidence type="ECO:0000313" key="2">
    <source>
        <dbReference type="EMBL" id="MBW0542286.1"/>
    </source>
</evidence>
<protein>
    <submittedName>
        <fullName evidence="2">Uncharacterized protein</fullName>
    </submittedName>
</protein>
<evidence type="ECO:0000256" key="1">
    <source>
        <dbReference type="SAM" id="MobiDB-lite"/>
    </source>
</evidence>
<feature type="region of interest" description="Disordered" evidence="1">
    <location>
        <begin position="26"/>
        <end position="49"/>
    </location>
</feature>
<dbReference type="Proteomes" id="UP000765509">
    <property type="component" value="Unassembled WGS sequence"/>
</dbReference>
<accession>A0A9Q3FRR7</accession>
<sequence length="73" mass="8072">MQLQRHHMTVEVHELPKQININNCGVDESGMESVDFPQTTNGKDNEKSNTEIQAQTDDVGDENGQLPSECGDS</sequence>
<gene>
    <name evidence="2" type="ORF">O181_082001</name>
</gene>
<dbReference type="AlphaFoldDB" id="A0A9Q3FRR7"/>
<comment type="caution">
    <text evidence="2">The sequence shown here is derived from an EMBL/GenBank/DDBJ whole genome shotgun (WGS) entry which is preliminary data.</text>
</comment>